<organism evidence="2 3">
    <name type="scientific">Karstenula rhodostoma CBS 690.94</name>
    <dbReference type="NCBI Taxonomy" id="1392251"/>
    <lineage>
        <taxon>Eukaryota</taxon>
        <taxon>Fungi</taxon>
        <taxon>Dikarya</taxon>
        <taxon>Ascomycota</taxon>
        <taxon>Pezizomycotina</taxon>
        <taxon>Dothideomycetes</taxon>
        <taxon>Pleosporomycetidae</taxon>
        <taxon>Pleosporales</taxon>
        <taxon>Massarineae</taxon>
        <taxon>Didymosphaeriaceae</taxon>
        <taxon>Karstenula</taxon>
    </lineage>
</organism>
<dbReference type="EMBL" id="MU001499">
    <property type="protein sequence ID" value="KAF2445711.1"/>
    <property type="molecule type" value="Genomic_DNA"/>
</dbReference>
<dbReference type="Proteomes" id="UP000799764">
    <property type="component" value="Unassembled WGS sequence"/>
</dbReference>
<name>A0A9P4PK81_9PLEO</name>
<reference evidence="2" key="1">
    <citation type="journal article" date="2020" name="Stud. Mycol.">
        <title>101 Dothideomycetes genomes: a test case for predicting lifestyles and emergence of pathogens.</title>
        <authorList>
            <person name="Haridas S."/>
            <person name="Albert R."/>
            <person name="Binder M."/>
            <person name="Bloem J."/>
            <person name="Labutti K."/>
            <person name="Salamov A."/>
            <person name="Andreopoulos B."/>
            <person name="Baker S."/>
            <person name="Barry K."/>
            <person name="Bills G."/>
            <person name="Bluhm B."/>
            <person name="Cannon C."/>
            <person name="Castanera R."/>
            <person name="Culley D."/>
            <person name="Daum C."/>
            <person name="Ezra D."/>
            <person name="Gonzalez J."/>
            <person name="Henrissat B."/>
            <person name="Kuo A."/>
            <person name="Liang C."/>
            <person name="Lipzen A."/>
            <person name="Lutzoni F."/>
            <person name="Magnuson J."/>
            <person name="Mondo S."/>
            <person name="Nolan M."/>
            <person name="Ohm R."/>
            <person name="Pangilinan J."/>
            <person name="Park H.-J."/>
            <person name="Ramirez L."/>
            <person name="Alfaro M."/>
            <person name="Sun H."/>
            <person name="Tritt A."/>
            <person name="Yoshinaga Y."/>
            <person name="Zwiers L.-H."/>
            <person name="Turgeon B."/>
            <person name="Goodwin S."/>
            <person name="Spatafora J."/>
            <person name="Crous P."/>
            <person name="Grigoriev I."/>
        </authorList>
    </citation>
    <scope>NUCLEOTIDE SEQUENCE</scope>
    <source>
        <strain evidence="2">CBS 690.94</strain>
    </source>
</reference>
<gene>
    <name evidence="2" type="ORF">P171DRAFT_472399</name>
</gene>
<dbReference type="OrthoDB" id="10398019at2759"/>
<dbReference type="AlphaFoldDB" id="A0A9P4PK81"/>
<evidence type="ECO:0000313" key="2">
    <source>
        <dbReference type="EMBL" id="KAF2445711.1"/>
    </source>
</evidence>
<keyword evidence="1" id="KW-0732">Signal</keyword>
<proteinExistence type="predicted"/>
<comment type="caution">
    <text evidence="2">The sequence shown here is derived from an EMBL/GenBank/DDBJ whole genome shotgun (WGS) entry which is preliminary data.</text>
</comment>
<evidence type="ECO:0000256" key="1">
    <source>
        <dbReference type="SAM" id="SignalP"/>
    </source>
</evidence>
<feature type="signal peptide" evidence="1">
    <location>
        <begin position="1"/>
        <end position="27"/>
    </location>
</feature>
<sequence length="197" mass="21716">MWTQFLSRHLTRHLLLLTTILPTRLKGTSTTTVILTITQTVVEDATGTHTLNATLPSYLTANTTRIYDPSAVQGDIPHTTSTTCAHSMTHFVPPTFELTLTKLTSPPMTHVHESLDGSMSIQTINLPFSGAPHMPPADVNEGDNPSTATTTATRGENVIAWSYMDPQDTRLSVLTEVFDKPAKRPWYQMMAQVRSLP</sequence>
<accession>A0A9P4PK81</accession>
<feature type="chain" id="PRO_5040241334" evidence="1">
    <location>
        <begin position="28"/>
        <end position="197"/>
    </location>
</feature>
<evidence type="ECO:0000313" key="3">
    <source>
        <dbReference type="Proteomes" id="UP000799764"/>
    </source>
</evidence>
<protein>
    <submittedName>
        <fullName evidence="2">Uncharacterized protein</fullName>
    </submittedName>
</protein>
<keyword evidence="3" id="KW-1185">Reference proteome</keyword>